<keyword evidence="2" id="KW-0418">Kinase</keyword>
<gene>
    <name evidence="4" type="ORF">KSF_024370</name>
</gene>
<protein>
    <submittedName>
        <fullName evidence="4">ADP-heptose synthase</fullName>
    </submittedName>
</protein>
<name>A0A8J3IJ66_9CHLR</name>
<dbReference type="InterPro" id="IPR002173">
    <property type="entry name" value="Carboh/pur_kinase_PfkB_CS"/>
</dbReference>
<dbReference type="GO" id="GO:0033785">
    <property type="term" value="F:heptose 7-phosphate kinase activity"/>
    <property type="evidence" value="ECO:0007669"/>
    <property type="project" value="TreeGrafter"/>
</dbReference>
<sequence>MTQALVDGARLRSLIKSFKEKRVLVIGDMVADEYLIGRPARISREAPVLILELAEERTVPGGAANVAINSCSLGAEVFLTGVVGDDLPGQKLRKAIDELHMHQEGVFTDSTRPTSTKTRIMAGSPQIVRQHIVRVDRVDTSEVCEPYKEQIINYIQQMLPHIDAVVLSDYENGVISPDIIEACIPAAHELNKVVVADSHGSLFRFQGVTAITPNQPEAEQAVGTTITSSSQLDEAGYKLLKGSNAQSILITRGSEGMSLFEQGQEPVHLPIFPLSYASEIVDTNGAGDTVAATFTLALTAGATMAEAAYLANAAAALVVRRLGCASNTPDELMSVLEGAGEAEPSPLP</sequence>
<keyword evidence="1" id="KW-0808">Transferase</keyword>
<feature type="domain" description="Carbohydrate kinase PfkB" evidence="3">
    <location>
        <begin position="21"/>
        <end position="329"/>
    </location>
</feature>
<reference evidence="4" key="1">
    <citation type="submission" date="2020-10" db="EMBL/GenBank/DDBJ databases">
        <title>Taxonomic study of unclassified bacteria belonging to the class Ktedonobacteria.</title>
        <authorList>
            <person name="Yabe S."/>
            <person name="Wang C.M."/>
            <person name="Zheng Y."/>
            <person name="Sakai Y."/>
            <person name="Cavaletti L."/>
            <person name="Monciardini P."/>
            <person name="Donadio S."/>
        </authorList>
    </citation>
    <scope>NUCLEOTIDE SEQUENCE</scope>
    <source>
        <strain evidence="4">ID150040</strain>
    </source>
</reference>
<dbReference type="PANTHER" id="PTHR46969:SF1">
    <property type="entry name" value="BIFUNCTIONAL PROTEIN HLDE"/>
    <property type="match status" value="1"/>
</dbReference>
<organism evidence="4 5">
    <name type="scientific">Reticulibacter mediterranei</name>
    <dbReference type="NCBI Taxonomy" id="2778369"/>
    <lineage>
        <taxon>Bacteria</taxon>
        <taxon>Bacillati</taxon>
        <taxon>Chloroflexota</taxon>
        <taxon>Ktedonobacteria</taxon>
        <taxon>Ktedonobacterales</taxon>
        <taxon>Reticulibacteraceae</taxon>
        <taxon>Reticulibacter</taxon>
    </lineage>
</organism>
<dbReference type="Pfam" id="PF00294">
    <property type="entry name" value="PfkB"/>
    <property type="match status" value="1"/>
</dbReference>
<dbReference type="SUPFAM" id="SSF53613">
    <property type="entry name" value="Ribokinase-like"/>
    <property type="match status" value="1"/>
</dbReference>
<dbReference type="EMBL" id="BNJK01000001">
    <property type="protein sequence ID" value="GHO92389.1"/>
    <property type="molecule type" value="Genomic_DNA"/>
</dbReference>
<dbReference type="InterPro" id="IPR011913">
    <property type="entry name" value="RfaE_dom_I"/>
</dbReference>
<dbReference type="Gene3D" id="3.40.1190.20">
    <property type="match status" value="1"/>
</dbReference>
<keyword evidence="5" id="KW-1185">Reference proteome</keyword>
<dbReference type="Proteomes" id="UP000597444">
    <property type="component" value="Unassembled WGS sequence"/>
</dbReference>
<dbReference type="CDD" id="cd01172">
    <property type="entry name" value="RfaE_like"/>
    <property type="match status" value="1"/>
</dbReference>
<dbReference type="GO" id="GO:0033786">
    <property type="term" value="F:heptose-1-phosphate adenylyltransferase activity"/>
    <property type="evidence" value="ECO:0007669"/>
    <property type="project" value="TreeGrafter"/>
</dbReference>
<evidence type="ECO:0000256" key="2">
    <source>
        <dbReference type="ARBA" id="ARBA00022777"/>
    </source>
</evidence>
<dbReference type="GO" id="GO:0005829">
    <property type="term" value="C:cytosol"/>
    <property type="evidence" value="ECO:0007669"/>
    <property type="project" value="TreeGrafter"/>
</dbReference>
<evidence type="ECO:0000313" key="4">
    <source>
        <dbReference type="EMBL" id="GHO92389.1"/>
    </source>
</evidence>
<dbReference type="InterPro" id="IPR011611">
    <property type="entry name" value="PfkB_dom"/>
</dbReference>
<evidence type="ECO:0000313" key="5">
    <source>
        <dbReference type="Proteomes" id="UP000597444"/>
    </source>
</evidence>
<dbReference type="RefSeq" id="WP_220203228.1">
    <property type="nucleotide sequence ID" value="NZ_BNJK01000001.1"/>
</dbReference>
<evidence type="ECO:0000256" key="1">
    <source>
        <dbReference type="ARBA" id="ARBA00022679"/>
    </source>
</evidence>
<dbReference type="AlphaFoldDB" id="A0A8J3IJ66"/>
<dbReference type="PROSITE" id="PS00583">
    <property type="entry name" value="PFKB_KINASES_1"/>
    <property type="match status" value="1"/>
</dbReference>
<dbReference type="InterPro" id="IPR029056">
    <property type="entry name" value="Ribokinase-like"/>
</dbReference>
<accession>A0A8J3IJ66</accession>
<dbReference type="PANTHER" id="PTHR46969">
    <property type="entry name" value="BIFUNCTIONAL PROTEIN HLDE"/>
    <property type="match status" value="1"/>
</dbReference>
<comment type="caution">
    <text evidence="4">The sequence shown here is derived from an EMBL/GenBank/DDBJ whole genome shotgun (WGS) entry which is preliminary data.</text>
</comment>
<dbReference type="GO" id="GO:0016773">
    <property type="term" value="F:phosphotransferase activity, alcohol group as acceptor"/>
    <property type="evidence" value="ECO:0007669"/>
    <property type="project" value="InterPro"/>
</dbReference>
<evidence type="ECO:0000259" key="3">
    <source>
        <dbReference type="Pfam" id="PF00294"/>
    </source>
</evidence>
<proteinExistence type="predicted"/>